<organism evidence="2 3">
    <name type="scientific">Panagrolaimus superbus</name>
    <dbReference type="NCBI Taxonomy" id="310955"/>
    <lineage>
        <taxon>Eukaryota</taxon>
        <taxon>Metazoa</taxon>
        <taxon>Ecdysozoa</taxon>
        <taxon>Nematoda</taxon>
        <taxon>Chromadorea</taxon>
        <taxon>Rhabditida</taxon>
        <taxon>Tylenchina</taxon>
        <taxon>Panagrolaimomorpha</taxon>
        <taxon>Panagrolaimoidea</taxon>
        <taxon>Panagrolaimidae</taxon>
        <taxon>Panagrolaimus</taxon>
    </lineage>
</organism>
<evidence type="ECO:0000313" key="2">
    <source>
        <dbReference type="Proteomes" id="UP000887577"/>
    </source>
</evidence>
<keyword evidence="2" id="KW-1185">Reference proteome</keyword>
<proteinExistence type="predicted"/>
<name>A0A914YFF9_9BILA</name>
<dbReference type="AlphaFoldDB" id="A0A914YFF9"/>
<sequence length="445" mass="51379">MPRQLSFVQQIQKFYKEKNIEEAVALQKSVLGSEDLNVSVDKKTSTGKRGTKVAKVLVSESTLQYFLELGVNIKDFEPSNMDELTEEIQEKLSPEDSFANIIENSEKYSTEKKEVILSNKSKLLSILKSHNPIKVGNYEFGLSEHLQPNKRLNVFEWNDRKRIREYSERPGKHNSWTCRECFRISERVSNRGIVNTFPALFFVSGIVLVPNEHSCKPMNYLLAMHHQKLLHEGNVQGARRMRQKINFVYGECNFANIVNVLDETVSTSLPENSTLTENRKEVNDNESNSKKIANLKREIESYNENDLVKSKSKKKNDVDEEIYLSVQRDFDVEMKDAESSTVATASIFSFQKHSTLILNEICAKLKIEYRNRAEKLWKQIMFSKIGTVTAPEKILIHHLKTKNFYEILSKFFTGKINQHEQIKATINEEFRNKMVSSGLLPLLLL</sequence>
<accession>A0A914YFF9</accession>
<protein>
    <submittedName>
        <fullName evidence="3">Uncharacterized protein</fullName>
    </submittedName>
</protein>
<feature type="region of interest" description="Disordered" evidence="1">
    <location>
        <begin position="272"/>
        <end position="294"/>
    </location>
</feature>
<reference evidence="3" key="1">
    <citation type="submission" date="2022-11" db="UniProtKB">
        <authorList>
            <consortium name="WormBaseParasite"/>
        </authorList>
    </citation>
    <scope>IDENTIFICATION</scope>
</reference>
<dbReference type="Proteomes" id="UP000887577">
    <property type="component" value="Unplaced"/>
</dbReference>
<feature type="compositionally biased region" description="Basic and acidic residues" evidence="1">
    <location>
        <begin position="277"/>
        <end position="294"/>
    </location>
</feature>
<dbReference type="WBParaSite" id="PSU_v2.g19038.t1">
    <property type="protein sequence ID" value="PSU_v2.g19038.t1"/>
    <property type="gene ID" value="PSU_v2.g19038"/>
</dbReference>
<evidence type="ECO:0000256" key="1">
    <source>
        <dbReference type="SAM" id="MobiDB-lite"/>
    </source>
</evidence>
<evidence type="ECO:0000313" key="3">
    <source>
        <dbReference type="WBParaSite" id="PSU_v2.g19038.t1"/>
    </source>
</evidence>